<reference evidence="1 2" key="1">
    <citation type="submission" date="2018-08" db="EMBL/GenBank/DDBJ databases">
        <title>Microbacterium lemovicicum sp. nov., a bacterium isolated from a natural uranium-rich soil.</title>
        <authorList>
            <person name="ORTET P."/>
        </authorList>
    </citation>
    <scope>NUCLEOTIDE SEQUENCE [LARGE SCALE GENOMIC DNA]</scope>
    <source>
        <strain evidence="1 2">Viu22</strain>
    </source>
</reference>
<proteinExistence type="predicted"/>
<organism evidence="1 2">
    <name type="scientific">Microbacterium lemovicicum</name>
    <dbReference type="NCBI Taxonomy" id="1072463"/>
    <lineage>
        <taxon>Bacteria</taxon>
        <taxon>Bacillati</taxon>
        <taxon>Actinomycetota</taxon>
        <taxon>Actinomycetes</taxon>
        <taxon>Micrococcales</taxon>
        <taxon>Microbacteriaceae</taxon>
        <taxon>Microbacterium</taxon>
    </lineage>
</organism>
<accession>A0A3S9WDA4</accession>
<dbReference type="OrthoDB" id="4953969at2"/>
<keyword evidence="2" id="KW-1185">Reference proteome</keyword>
<evidence type="ECO:0008006" key="3">
    <source>
        <dbReference type="Google" id="ProtNLM"/>
    </source>
</evidence>
<protein>
    <recommendedName>
        <fullName evidence="3">Asp23/Gls24 family envelope stress response protein</fullName>
    </recommendedName>
</protein>
<evidence type="ECO:0000313" key="2">
    <source>
        <dbReference type="Proteomes" id="UP000276888"/>
    </source>
</evidence>
<evidence type="ECO:0000313" key="1">
    <source>
        <dbReference type="EMBL" id="AZS38043.1"/>
    </source>
</evidence>
<dbReference type="Proteomes" id="UP000276888">
    <property type="component" value="Chromosome"/>
</dbReference>
<sequence>MTTSDPRMLACGKTIDELSDYLSQQREPYDPTIENCAECLNALSGLNDLSAWSRELLEDDGRRLGAPDESWIRGILDSIALEVRSGRDLPVAHPDPRLTVVIAEGAVRALVRSVGGSIPGVVIAGCSLEGDVETPGAPTRVVLTVSLDWKVPAAEAITALRDAVAEAIAEHTELRIEDIDISIVDVHRSTRTGEG</sequence>
<name>A0A3S9WDA4_9MICO</name>
<dbReference type="KEGG" id="mlv:CVS47_02693"/>
<dbReference type="RefSeq" id="WP_127096521.1">
    <property type="nucleotide sequence ID" value="NZ_CP031423.1"/>
</dbReference>
<dbReference type="AlphaFoldDB" id="A0A3S9WDA4"/>
<gene>
    <name evidence="1" type="ORF">CVS47_02693</name>
</gene>
<dbReference type="EMBL" id="CP031423">
    <property type="protein sequence ID" value="AZS38043.1"/>
    <property type="molecule type" value="Genomic_DNA"/>
</dbReference>